<dbReference type="PANTHER" id="PTHR43005">
    <property type="entry name" value="BLR7065 PROTEIN"/>
    <property type="match status" value="1"/>
</dbReference>
<sequence length="312" mass="33994">MSSPTLTASLPAGGALSSLQRSRQRMAWLLVLPSLLVLLAIAGLPLARTFFMSLTDAQLSDLSARQFVGLANYIGDAGVLADPQWWEAVRNTLWFALLSVSLETVFGLGVALMLNHPSPLKALLRAAVLVPWAIPTVVSAKMWTWMLHDQFGVINAMLLSAGLIDAPLAWTADPDLAFATIVLVDVWKTTPFMALLILAALQMVPGDCYEAARVDGVPTWSVFVNITLPLITPAVLVAMIFRTLDALRVFDLIYVMTSNSRSTKSMSVYVREQLIDFQLAGYGSAAATLLFLLIALITLCYMALARRRMEGH</sequence>
<dbReference type="RefSeq" id="WP_272750514.1">
    <property type="nucleotide sequence ID" value="NZ_JAQQLF010000002.1"/>
</dbReference>
<comment type="similarity">
    <text evidence="7">Belongs to the binding-protein-dependent transport system permease family.</text>
</comment>
<evidence type="ECO:0000256" key="3">
    <source>
        <dbReference type="ARBA" id="ARBA00022475"/>
    </source>
</evidence>
<dbReference type="InterPro" id="IPR035906">
    <property type="entry name" value="MetI-like_sf"/>
</dbReference>
<keyword evidence="6 7" id="KW-0472">Membrane</keyword>
<dbReference type="PANTHER" id="PTHR43005:SF2">
    <property type="entry name" value="INTEGRAL MEMBRANE SUGAR TRANSPORT PROTEIN"/>
    <property type="match status" value="1"/>
</dbReference>
<dbReference type="CDD" id="cd06261">
    <property type="entry name" value="TM_PBP2"/>
    <property type="match status" value="1"/>
</dbReference>
<evidence type="ECO:0000313" key="9">
    <source>
        <dbReference type="EMBL" id="MDC7716073.1"/>
    </source>
</evidence>
<dbReference type="PROSITE" id="PS50928">
    <property type="entry name" value="ABC_TM1"/>
    <property type="match status" value="1"/>
</dbReference>
<gene>
    <name evidence="9" type="ORF">PQU95_02400</name>
</gene>
<dbReference type="SUPFAM" id="SSF161098">
    <property type="entry name" value="MetI-like"/>
    <property type="match status" value="1"/>
</dbReference>
<feature type="domain" description="ABC transmembrane type-1" evidence="8">
    <location>
        <begin position="89"/>
        <end position="303"/>
    </location>
</feature>
<feature type="transmembrane region" description="Helical" evidence="7">
    <location>
        <begin position="176"/>
        <end position="201"/>
    </location>
</feature>
<keyword evidence="5 7" id="KW-1133">Transmembrane helix</keyword>
<dbReference type="Proteomes" id="UP001219956">
    <property type="component" value="Unassembled WGS sequence"/>
</dbReference>
<keyword evidence="3" id="KW-1003">Cell membrane</keyword>
<evidence type="ECO:0000313" key="10">
    <source>
        <dbReference type="Proteomes" id="UP001219956"/>
    </source>
</evidence>
<reference evidence="9 10" key="1">
    <citation type="submission" date="2023-01" db="EMBL/GenBank/DDBJ databases">
        <title>Novel species of the genus Vogesella isolated from rivers.</title>
        <authorList>
            <person name="Lu H."/>
        </authorList>
    </citation>
    <scope>NUCLEOTIDE SEQUENCE [LARGE SCALE GENOMIC DNA]</scope>
    <source>
        <strain evidence="9 10">DC21W</strain>
    </source>
</reference>
<comment type="caution">
    <text evidence="9">The sequence shown here is derived from an EMBL/GenBank/DDBJ whole genome shotgun (WGS) entry which is preliminary data.</text>
</comment>
<evidence type="ECO:0000256" key="1">
    <source>
        <dbReference type="ARBA" id="ARBA00004651"/>
    </source>
</evidence>
<keyword evidence="10" id="KW-1185">Reference proteome</keyword>
<feature type="transmembrane region" description="Helical" evidence="7">
    <location>
        <begin position="93"/>
        <end position="115"/>
    </location>
</feature>
<organism evidence="9 10">
    <name type="scientific">Vogesella aquatica</name>
    <dbReference type="NCBI Taxonomy" id="2984206"/>
    <lineage>
        <taxon>Bacteria</taxon>
        <taxon>Pseudomonadati</taxon>
        <taxon>Pseudomonadota</taxon>
        <taxon>Betaproteobacteria</taxon>
        <taxon>Neisseriales</taxon>
        <taxon>Chromobacteriaceae</taxon>
        <taxon>Vogesella</taxon>
    </lineage>
</organism>
<name>A0ABT5IV54_9NEIS</name>
<evidence type="ECO:0000256" key="2">
    <source>
        <dbReference type="ARBA" id="ARBA00022448"/>
    </source>
</evidence>
<evidence type="ECO:0000256" key="7">
    <source>
        <dbReference type="RuleBase" id="RU363032"/>
    </source>
</evidence>
<dbReference type="Gene3D" id="1.10.3720.10">
    <property type="entry name" value="MetI-like"/>
    <property type="match status" value="1"/>
</dbReference>
<keyword evidence="4 7" id="KW-0812">Transmembrane</keyword>
<evidence type="ECO:0000256" key="5">
    <source>
        <dbReference type="ARBA" id="ARBA00022989"/>
    </source>
</evidence>
<comment type="subcellular location">
    <subcellularLocation>
        <location evidence="1 7">Cell membrane</location>
        <topology evidence="1 7">Multi-pass membrane protein</topology>
    </subcellularLocation>
</comment>
<keyword evidence="2 7" id="KW-0813">Transport</keyword>
<evidence type="ECO:0000256" key="4">
    <source>
        <dbReference type="ARBA" id="ARBA00022692"/>
    </source>
</evidence>
<proteinExistence type="inferred from homology"/>
<dbReference type="InterPro" id="IPR000515">
    <property type="entry name" value="MetI-like"/>
</dbReference>
<evidence type="ECO:0000259" key="8">
    <source>
        <dbReference type="PROSITE" id="PS50928"/>
    </source>
</evidence>
<feature type="transmembrane region" description="Helical" evidence="7">
    <location>
        <begin position="279"/>
        <end position="304"/>
    </location>
</feature>
<evidence type="ECO:0000256" key="6">
    <source>
        <dbReference type="ARBA" id="ARBA00023136"/>
    </source>
</evidence>
<protein>
    <submittedName>
        <fullName evidence="9">Sugar ABC transporter permease</fullName>
    </submittedName>
</protein>
<dbReference type="EMBL" id="JAQQLF010000002">
    <property type="protein sequence ID" value="MDC7716073.1"/>
    <property type="molecule type" value="Genomic_DNA"/>
</dbReference>
<dbReference type="Pfam" id="PF00528">
    <property type="entry name" value="BPD_transp_1"/>
    <property type="match status" value="1"/>
</dbReference>
<feature type="transmembrane region" description="Helical" evidence="7">
    <location>
        <begin position="222"/>
        <end position="241"/>
    </location>
</feature>
<accession>A0ABT5IV54</accession>
<feature type="transmembrane region" description="Helical" evidence="7">
    <location>
        <begin position="27"/>
        <end position="47"/>
    </location>
</feature>